<name>A0A078A194_STYLE</name>
<evidence type="ECO:0000313" key="7">
    <source>
        <dbReference type="EMBL" id="CDW75622.1"/>
    </source>
</evidence>
<sequence length="1092" mass="125893">MFTPIHLDSDNSYIPELIHNNFDKDLDFSCLFENKHKIRLDIQKIDSKLEIIQQIVGIEMTMEVYSFIKDFQRPILNKIAVDVGLFDDKSDLKTKMDKFVKIKLICKKLALINESFAEYKILRATLNRFNNNFQLVKDLFPASGNIKIILVDFSMFLIKKYSLESELYSKYEKFEGVDLIQFLERLQDQESTLFKYSGGSKTLDNVSERNLSVIGNGMDDDKLSYNSYTYNKTLVSQSQRGRPRKNKDAPHLHSLRQSQLDFTKVKDKDSTLQMEGFSQVSLISLNNELNKLNQKDDQQLQEQSQALQFQNQQKEDKMNLNNTANNSSGNQLQAVQQQIIPAKQIDIICISDSEDEISPPSKQTELQEGNSPFSQFKPIINQGPNKNSSVFLPLNKQNLEFIQGFPGVLPYSNLNQQSLRNQADINQRFIQANSQQIPSNLIQIHNNNLLRVPPSQQQLFANNIDQLLDSYAFQQQKQTQAQQKFFPLPQPKLQPSVAQNLLIPPQQAQQIQNIQPNIMIQQKSLQTQQTEVNKLIGPDKVCYRCSSPLTKNYKTLVNPFTVFPSKINECVSCQLLAVDIFAPSFQRFGDLLQVEIPKLDQQSKSYLLNFNYYKASLKPNEEIELRCLKINSKFEYETEFPPGFSFKVNNAKKNEVKARDPNVAGRRKDLPYMIGQDLTKTGMVQKIAITVTPYPKENDSIYIFGVYQVLNLSNASPEEVLSQQIVISKQVGSHIAKRNFEENFIEMEKFSVKCQYLFANVIQFPGRGKLCTHFQCFDLKTYISMNQKNQIWKCPVCNKRAIEIYFDQFFFEIISNLTEKEKDESDLKIDQTLKVISKHRIMIWNSESCSFGQEQEKKTISKITIIQQNPEISENNLQENSEIKQELNLKQAKQDLAENLDSDSSLEILEVVPARDYKKAPNIPIPNAQNIEQVDQQKQQLFIQQSKNSTQNQQDLSKNILPQKRPMEQSSNLFATDKRQKSAFEKVIPKNASIITSKQNQPKNQNDAQNMFQSPVPRKDVIEIPESNYINLVSTESKNDDNTSQELNQNMDLLERCRRRQLKFSSPGSSLRNFQQPQDLSETLKQILGHKN</sequence>
<dbReference type="Pfam" id="PF02891">
    <property type="entry name" value="zf-MIZ"/>
    <property type="match status" value="1"/>
</dbReference>
<keyword evidence="2 4" id="KW-0863">Zinc-finger</keyword>
<evidence type="ECO:0000313" key="8">
    <source>
        <dbReference type="Proteomes" id="UP000039865"/>
    </source>
</evidence>
<feature type="region of interest" description="Disordered" evidence="5">
    <location>
        <begin position="993"/>
        <end position="1018"/>
    </location>
</feature>
<evidence type="ECO:0000259" key="6">
    <source>
        <dbReference type="PROSITE" id="PS51044"/>
    </source>
</evidence>
<feature type="region of interest" description="Disordered" evidence="5">
    <location>
        <begin position="945"/>
        <end position="980"/>
    </location>
</feature>
<protein>
    <submittedName>
        <fullName evidence="7">Zf-miz domain containing protein</fullName>
    </submittedName>
</protein>
<proteinExistence type="predicted"/>
<organism evidence="7 8">
    <name type="scientific">Stylonychia lemnae</name>
    <name type="common">Ciliate</name>
    <dbReference type="NCBI Taxonomy" id="5949"/>
    <lineage>
        <taxon>Eukaryota</taxon>
        <taxon>Sar</taxon>
        <taxon>Alveolata</taxon>
        <taxon>Ciliophora</taxon>
        <taxon>Intramacronucleata</taxon>
        <taxon>Spirotrichea</taxon>
        <taxon>Stichotrichia</taxon>
        <taxon>Sporadotrichida</taxon>
        <taxon>Oxytrichidae</taxon>
        <taxon>Stylonychinae</taxon>
        <taxon>Stylonychia</taxon>
    </lineage>
</organism>
<dbReference type="GO" id="GO:0016925">
    <property type="term" value="P:protein sumoylation"/>
    <property type="evidence" value="ECO:0007669"/>
    <property type="project" value="TreeGrafter"/>
</dbReference>
<evidence type="ECO:0000256" key="5">
    <source>
        <dbReference type="SAM" id="MobiDB-lite"/>
    </source>
</evidence>
<feature type="domain" description="SP-RING-type" evidence="6">
    <location>
        <begin position="739"/>
        <end position="819"/>
    </location>
</feature>
<dbReference type="Proteomes" id="UP000039865">
    <property type="component" value="Unassembled WGS sequence"/>
</dbReference>
<gene>
    <name evidence="7" type="primary">Contig6718.g7185</name>
    <name evidence="7" type="ORF">STYLEM_4614</name>
</gene>
<keyword evidence="1" id="KW-0479">Metal-binding</keyword>
<accession>A0A078A194</accession>
<keyword evidence="8" id="KW-1185">Reference proteome</keyword>
<dbReference type="Gene3D" id="3.30.40.10">
    <property type="entry name" value="Zinc/RING finger domain, C3HC4 (zinc finger)"/>
    <property type="match status" value="1"/>
</dbReference>
<dbReference type="GO" id="GO:0008270">
    <property type="term" value="F:zinc ion binding"/>
    <property type="evidence" value="ECO:0007669"/>
    <property type="project" value="UniProtKB-KW"/>
</dbReference>
<keyword evidence="3" id="KW-0862">Zinc</keyword>
<dbReference type="InterPro" id="IPR013083">
    <property type="entry name" value="Znf_RING/FYVE/PHD"/>
</dbReference>
<evidence type="ECO:0000256" key="2">
    <source>
        <dbReference type="ARBA" id="ARBA00022771"/>
    </source>
</evidence>
<dbReference type="PANTHER" id="PTHR10782">
    <property type="entry name" value="ZINC FINGER MIZ DOMAIN-CONTAINING PROTEIN"/>
    <property type="match status" value="1"/>
</dbReference>
<feature type="compositionally biased region" description="Polar residues" evidence="5">
    <location>
        <begin position="993"/>
        <end position="1013"/>
    </location>
</feature>
<dbReference type="AlphaFoldDB" id="A0A078A194"/>
<dbReference type="InParanoid" id="A0A078A194"/>
<dbReference type="OrthoDB" id="28127at2759"/>
<evidence type="ECO:0000256" key="1">
    <source>
        <dbReference type="ARBA" id="ARBA00022723"/>
    </source>
</evidence>
<evidence type="ECO:0000256" key="3">
    <source>
        <dbReference type="ARBA" id="ARBA00022833"/>
    </source>
</evidence>
<dbReference type="GO" id="GO:0000785">
    <property type="term" value="C:chromatin"/>
    <property type="evidence" value="ECO:0007669"/>
    <property type="project" value="TreeGrafter"/>
</dbReference>
<dbReference type="EMBL" id="CCKQ01004464">
    <property type="protein sequence ID" value="CDW75622.1"/>
    <property type="molecule type" value="Genomic_DNA"/>
</dbReference>
<dbReference type="GO" id="GO:0061665">
    <property type="term" value="F:SUMO ligase activity"/>
    <property type="evidence" value="ECO:0007669"/>
    <property type="project" value="TreeGrafter"/>
</dbReference>
<dbReference type="InterPro" id="IPR004181">
    <property type="entry name" value="Znf_MIZ"/>
</dbReference>
<evidence type="ECO:0000256" key="4">
    <source>
        <dbReference type="PROSITE-ProRule" id="PRU00452"/>
    </source>
</evidence>
<dbReference type="PANTHER" id="PTHR10782:SF4">
    <property type="entry name" value="TONALLI, ISOFORM E"/>
    <property type="match status" value="1"/>
</dbReference>
<dbReference type="CDD" id="cd16650">
    <property type="entry name" value="SP-RING_PIAS-like"/>
    <property type="match status" value="1"/>
</dbReference>
<feature type="compositionally biased region" description="Polar residues" evidence="5">
    <location>
        <begin position="946"/>
        <end position="957"/>
    </location>
</feature>
<dbReference type="PROSITE" id="PS51044">
    <property type="entry name" value="ZF_SP_RING"/>
    <property type="match status" value="1"/>
</dbReference>
<reference evidence="7 8" key="1">
    <citation type="submission" date="2014-06" db="EMBL/GenBank/DDBJ databases">
        <authorList>
            <person name="Swart Estienne"/>
        </authorList>
    </citation>
    <scope>NUCLEOTIDE SEQUENCE [LARGE SCALE GENOMIC DNA]</scope>
    <source>
        <strain evidence="7 8">130c</strain>
    </source>
</reference>